<dbReference type="Pfam" id="PF11628">
    <property type="entry name" value="TCR_zetazeta"/>
    <property type="match status" value="1"/>
</dbReference>
<sequence length="106" mass="12283">HEYANMLSRLTPWCSFRPPFSPSDPMICYILDGVLIIYCIVATALFFREKVNYMNKYFSPYPNNQDPSGGIYQVRNYSVNITNITQAFTIHNPFVGAWGVKKYRSL</sequence>
<organism evidence="7 8">
    <name type="scientific">Periophthalmus magnuspinnatus</name>
    <dbReference type="NCBI Taxonomy" id="409849"/>
    <lineage>
        <taxon>Eukaryota</taxon>
        <taxon>Metazoa</taxon>
        <taxon>Chordata</taxon>
        <taxon>Craniata</taxon>
        <taxon>Vertebrata</taxon>
        <taxon>Euteleostomi</taxon>
        <taxon>Actinopterygii</taxon>
        <taxon>Neopterygii</taxon>
        <taxon>Teleostei</taxon>
        <taxon>Neoteleostei</taxon>
        <taxon>Acanthomorphata</taxon>
        <taxon>Gobiaria</taxon>
        <taxon>Gobiiformes</taxon>
        <taxon>Gobioidei</taxon>
        <taxon>Gobiidae</taxon>
        <taxon>Oxudercinae</taxon>
        <taxon>Periophthalmus</taxon>
    </lineage>
</organism>
<comment type="subcellular location">
    <subcellularLocation>
        <location evidence="1">Cell membrane</location>
        <topology evidence="1">Single-pass type I membrane protein</topology>
    </subcellularLocation>
</comment>
<keyword evidence="5" id="KW-0675">Receptor</keyword>
<evidence type="ECO:0000256" key="6">
    <source>
        <dbReference type="SAM" id="Phobius"/>
    </source>
</evidence>
<evidence type="ECO:0000256" key="3">
    <source>
        <dbReference type="ARBA" id="ARBA00022553"/>
    </source>
</evidence>
<keyword evidence="6" id="KW-0812">Transmembrane</keyword>
<keyword evidence="4" id="KW-0391">Immunity</keyword>
<dbReference type="GO" id="GO:0098797">
    <property type="term" value="C:plasma membrane protein complex"/>
    <property type="evidence" value="ECO:0007669"/>
    <property type="project" value="UniProtKB-ARBA"/>
</dbReference>
<keyword evidence="8" id="KW-1185">Reference proteome</keyword>
<reference evidence="7" key="2">
    <citation type="submission" date="2025-09" db="UniProtKB">
        <authorList>
            <consortium name="Ensembl"/>
        </authorList>
    </citation>
    <scope>IDENTIFICATION</scope>
</reference>
<keyword evidence="2" id="KW-1003">Cell membrane</keyword>
<keyword evidence="3" id="KW-0597">Phosphoprotein</keyword>
<dbReference type="GO" id="GO:0002376">
    <property type="term" value="P:immune system process"/>
    <property type="evidence" value="ECO:0007669"/>
    <property type="project" value="UniProtKB-KW"/>
</dbReference>
<accession>A0A3B4A8Y0</accession>
<evidence type="ECO:0000256" key="4">
    <source>
        <dbReference type="ARBA" id="ARBA00022859"/>
    </source>
</evidence>
<evidence type="ECO:0000313" key="8">
    <source>
        <dbReference type="Proteomes" id="UP000261520"/>
    </source>
</evidence>
<dbReference type="InterPro" id="IPR021663">
    <property type="entry name" value="CD3_zeta/IgE_Fc_rcpt_gamma"/>
</dbReference>
<reference evidence="7" key="1">
    <citation type="submission" date="2025-08" db="UniProtKB">
        <authorList>
            <consortium name="Ensembl"/>
        </authorList>
    </citation>
    <scope>IDENTIFICATION</scope>
</reference>
<dbReference type="AlphaFoldDB" id="A0A3B4A8Y0"/>
<evidence type="ECO:0000313" key="7">
    <source>
        <dbReference type="Ensembl" id="ENSPMGP00000012961.1"/>
    </source>
</evidence>
<evidence type="ECO:0000256" key="2">
    <source>
        <dbReference type="ARBA" id="ARBA00022475"/>
    </source>
</evidence>
<evidence type="ECO:0000256" key="5">
    <source>
        <dbReference type="ARBA" id="ARBA00023170"/>
    </source>
</evidence>
<evidence type="ECO:0000256" key="1">
    <source>
        <dbReference type="ARBA" id="ARBA00004251"/>
    </source>
</evidence>
<dbReference type="Ensembl" id="ENSPMGT00000013835.1">
    <property type="protein sequence ID" value="ENSPMGP00000012961.1"/>
    <property type="gene ID" value="ENSPMGG00000010689.1"/>
</dbReference>
<keyword evidence="6" id="KW-0472">Membrane</keyword>
<dbReference type="Proteomes" id="UP000261520">
    <property type="component" value="Unplaced"/>
</dbReference>
<proteinExistence type="predicted"/>
<name>A0A3B4A8Y0_9GOBI</name>
<keyword evidence="6" id="KW-1133">Transmembrane helix</keyword>
<feature type="transmembrane region" description="Helical" evidence="6">
    <location>
        <begin position="26"/>
        <end position="47"/>
    </location>
</feature>
<protein>
    <submittedName>
        <fullName evidence="7">Uncharacterized protein</fullName>
    </submittedName>
</protein>